<accession>A0A392S5A0</accession>
<sequence>MSGARGRSRRYVEEEELELDPGGNMWVQTLQQQQVMHRQYRGQSGAVEAWWHNAKEYMGKIL</sequence>
<reference evidence="1 2" key="1">
    <citation type="journal article" date="2018" name="Front. Plant Sci.">
        <title>Red Clover (Trifolium pratense) and Zigzag Clover (T. medium) - A Picture of Genomic Similarities and Differences.</title>
        <authorList>
            <person name="Dluhosova J."/>
            <person name="Istvanek J."/>
            <person name="Nedelnik J."/>
            <person name="Repkova J."/>
        </authorList>
    </citation>
    <scope>NUCLEOTIDE SEQUENCE [LARGE SCALE GENOMIC DNA]</scope>
    <source>
        <strain evidence="2">cv. 10/8</strain>
        <tissue evidence="1">Leaf</tissue>
    </source>
</reference>
<keyword evidence="2" id="KW-1185">Reference proteome</keyword>
<dbReference type="EMBL" id="LXQA010313907">
    <property type="protein sequence ID" value="MCI43180.1"/>
    <property type="molecule type" value="Genomic_DNA"/>
</dbReference>
<evidence type="ECO:0000313" key="2">
    <source>
        <dbReference type="Proteomes" id="UP000265520"/>
    </source>
</evidence>
<evidence type="ECO:0000313" key="1">
    <source>
        <dbReference type="EMBL" id="MCI43180.1"/>
    </source>
</evidence>
<protein>
    <submittedName>
        <fullName evidence="1">Uncharacterized protein</fullName>
    </submittedName>
</protein>
<dbReference type="AlphaFoldDB" id="A0A392S5A0"/>
<proteinExistence type="predicted"/>
<comment type="caution">
    <text evidence="1">The sequence shown here is derived from an EMBL/GenBank/DDBJ whole genome shotgun (WGS) entry which is preliminary data.</text>
</comment>
<name>A0A392S5A0_9FABA</name>
<dbReference type="Proteomes" id="UP000265520">
    <property type="component" value="Unassembled WGS sequence"/>
</dbReference>
<organism evidence="1 2">
    <name type="scientific">Trifolium medium</name>
    <dbReference type="NCBI Taxonomy" id="97028"/>
    <lineage>
        <taxon>Eukaryota</taxon>
        <taxon>Viridiplantae</taxon>
        <taxon>Streptophyta</taxon>
        <taxon>Embryophyta</taxon>
        <taxon>Tracheophyta</taxon>
        <taxon>Spermatophyta</taxon>
        <taxon>Magnoliopsida</taxon>
        <taxon>eudicotyledons</taxon>
        <taxon>Gunneridae</taxon>
        <taxon>Pentapetalae</taxon>
        <taxon>rosids</taxon>
        <taxon>fabids</taxon>
        <taxon>Fabales</taxon>
        <taxon>Fabaceae</taxon>
        <taxon>Papilionoideae</taxon>
        <taxon>50 kb inversion clade</taxon>
        <taxon>NPAAA clade</taxon>
        <taxon>Hologalegina</taxon>
        <taxon>IRL clade</taxon>
        <taxon>Trifolieae</taxon>
        <taxon>Trifolium</taxon>
    </lineage>
</organism>